<dbReference type="OrthoDB" id="2506007at2759"/>
<dbReference type="InterPro" id="IPR040521">
    <property type="entry name" value="KDZ"/>
</dbReference>
<feature type="non-terminal residue" evidence="1">
    <location>
        <position position="136"/>
    </location>
</feature>
<reference evidence="2" key="1">
    <citation type="submission" date="2014-03" db="EMBL/GenBank/DDBJ databases">
        <title>The Genome Sequence of Puccinia striiformis f. sp. tritici PST-78.</title>
        <authorList>
            <consortium name="The Broad Institute Genome Sequencing Platform"/>
            <person name="Cuomo C."/>
            <person name="Hulbert S."/>
            <person name="Chen X."/>
            <person name="Walker B."/>
            <person name="Young S.K."/>
            <person name="Zeng Q."/>
            <person name="Gargeya S."/>
            <person name="Fitzgerald M."/>
            <person name="Haas B."/>
            <person name="Abouelleil A."/>
            <person name="Alvarado L."/>
            <person name="Arachchi H.M."/>
            <person name="Berlin A.M."/>
            <person name="Chapman S.B."/>
            <person name="Goldberg J."/>
            <person name="Griggs A."/>
            <person name="Gujja S."/>
            <person name="Hansen M."/>
            <person name="Howarth C."/>
            <person name="Imamovic A."/>
            <person name="Larimer J."/>
            <person name="McCowan C."/>
            <person name="Montmayeur A."/>
            <person name="Murphy C."/>
            <person name="Neiman D."/>
            <person name="Pearson M."/>
            <person name="Priest M."/>
            <person name="Roberts A."/>
            <person name="Saif S."/>
            <person name="Shea T."/>
            <person name="Sisk P."/>
            <person name="Sykes S."/>
            <person name="Wortman J."/>
            <person name="Nusbaum C."/>
            <person name="Birren B."/>
        </authorList>
    </citation>
    <scope>NUCLEOTIDE SEQUENCE [LARGE SCALE GENOMIC DNA]</scope>
    <source>
        <strain evidence="2">race PST-78</strain>
    </source>
</reference>
<proteinExistence type="predicted"/>
<accession>A0A0L0UL59</accession>
<keyword evidence="2" id="KW-1185">Reference proteome</keyword>
<protein>
    <submittedName>
        <fullName evidence="1">Uncharacterized protein</fullName>
    </submittedName>
</protein>
<evidence type="ECO:0000313" key="1">
    <source>
        <dbReference type="EMBL" id="KNE87695.1"/>
    </source>
</evidence>
<comment type="caution">
    <text evidence="1">The sequence shown here is derived from an EMBL/GenBank/DDBJ whole genome shotgun (WGS) entry which is preliminary data.</text>
</comment>
<sequence length="136" mass="15375">MKRYIAELEVIHKVSRSKKTPDKCADSHKAADDTRNETTWKGCDDTGLMGSCCRHDGVIYLANIVETGENRALPLSILKRLLQNIDPNRPVGVLYDIGCSLDKFIEKLSYNPRYNNGWGLFDGKAMERLWSSLSPQ</sequence>
<dbReference type="Pfam" id="PF18758">
    <property type="entry name" value="KDZ"/>
    <property type="match status" value="1"/>
</dbReference>
<dbReference type="PANTHER" id="PTHR33096:SF1">
    <property type="entry name" value="CXC1-LIKE CYSTEINE CLUSTER ASSOCIATED WITH KDZ TRANSPOSASES DOMAIN-CONTAINING PROTEIN"/>
    <property type="match status" value="1"/>
</dbReference>
<evidence type="ECO:0000313" key="2">
    <source>
        <dbReference type="Proteomes" id="UP000054564"/>
    </source>
</evidence>
<dbReference type="Proteomes" id="UP000054564">
    <property type="component" value="Unassembled WGS sequence"/>
</dbReference>
<dbReference type="EMBL" id="AJIL01004428">
    <property type="protein sequence ID" value="KNE87695.1"/>
    <property type="molecule type" value="Genomic_DNA"/>
</dbReference>
<dbReference type="AlphaFoldDB" id="A0A0L0UL59"/>
<dbReference type="PANTHER" id="PTHR33096">
    <property type="entry name" value="CXC2 DOMAIN-CONTAINING PROTEIN"/>
    <property type="match status" value="1"/>
</dbReference>
<name>A0A0L0UL59_9BASI</name>
<organism evidence="1 2">
    <name type="scientific">Puccinia striiformis f. sp. tritici PST-78</name>
    <dbReference type="NCBI Taxonomy" id="1165861"/>
    <lineage>
        <taxon>Eukaryota</taxon>
        <taxon>Fungi</taxon>
        <taxon>Dikarya</taxon>
        <taxon>Basidiomycota</taxon>
        <taxon>Pucciniomycotina</taxon>
        <taxon>Pucciniomycetes</taxon>
        <taxon>Pucciniales</taxon>
        <taxon>Pucciniaceae</taxon>
        <taxon>Puccinia</taxon>
    </lineage>
</organism>
<gene>
    <name evidence="1" type="ORF">PSTG_18914</name>
</gene>
<dbReference type="STRING" id="1165861.A0A0L0UL59"/>